<reference evidence="1" key="1">
    <citation type="journal article" date="2019" name="bioRxiv">
        <title>The Genome of the Zebra Mussel, Dreissena polymorpha: A Resource for Invasive Species Research.</title>
        <authorList>
            <person name="McCartney M.A."/>
            <person name="Auch B."/>
            <person name="Kono T."/>
            <person name="Mallez S."/>
            <person name="Zhang Y."/>
            <person name="Obille A."/>
            <person name="Becker A."/>
            <person name="Abrahante J.E."/>
            <person name="Garbe J."/>
            <person name="Badalamenti J.P."/>
            <person name="Herman A."/>
            <person name="Mangelson H."/>
            <person name="Liachko I."/>
            <person name="Sullivan S."/>
            <person name="Sone E.D."/>
            <person name="Koren S."/>
            <person name="Silverstein K.A.T."/>
            <person name="Beckman K.B."/>
            <person name="Gohl D.M."/>
        </authorList>
    </citation>
    <scope>NUCLEOTIDE SEQUENCE</scope>
    <source>
        <strain evidence="1">Duluth1</strain>
        <tissue evidence="1">Whole animal</tissue>
    </source>
</reference>
<reference evidence="1" key="2">
    <citation type="submission" date="2020-11" db="EMBL/GenBank/DDBJ databases">
        <authorList>
            <person name="McCartney M.A."/>
            <person name="Auch B."/>
            <person name="Kono T."/>
            <person name="Mallez S."/>
            <person name="Becker A."/>
            <person name="Gohl D.M."/>
            <person name="Silverstein K.A.T."/>
            <person name="Koren S."/>
            <person name="Bechman K.B."/>
            <person name="Herman A."/>
            <person name="Abrahante J.E."/>
            <person name="Garbe J."/>
        </authorList>
    </citation>
    <scope>NUCLEOTIDE SEQUENCE</scope>
    <source>
        <strain evidence="1">Duluth1</strain>
        <tissue evidence="1">Whole animal</tissue>
    </source>
</reference>
<comment type="caution">
    <text evidence="1">The sequence shown here is derived from an EMBL/GenBank/DDBJ whole genome shotgun (WGS) entry which is preliminary data.</text>
</comment>
<protein>
    <submittedName>
        <fullName evidence="1">Uncharacterized protein</fullName>
    </submittedName>
</protein>
<organism evidence="1 2">
    <name type="scientific">Dreissena polymorpha</name>
    <name type="common">Zebra mussel</name>
    <name type="synonym">Mytilus polymorpha</name>
    <dbReference type="NCBI Taxonomy" id="45954"/>
    <lineage>
        <taxon>Eukaryota</taxon>
        <taxon>Metazoa</taxon>
        <taxon>Spiralia</taxon>
        <taxon>Lophotrochozoa</taxon>
        <taxon>Mollusca</taxon>
        <taxon>Bivalvia</taxon>
        <taxon>Autobranchia</taxon>
        <taxon>Heteroconchia</taxon>
        <taxon>Euheterodonta</taxon>
        <taxon>Imparidentia</taxon>
        <taxon>Neoheterodontei</taxon>
        <taxon>Myida</taxon>
        <taxon>Dreissenoidea</taxon>
        <taxon>Dreissenidae</taxon>
        <taxon>Dreissena</taxon>
    </lineage>
</organism>
<dbReference type="EMBL" id="JAIWYP010000014">
    <property type="protein sequence ID" value="KAH3708757.1"/>
    <property type="molecule type" value="Genomic_DNA"/>
</dbReference>
<accession>A0A9D3YYS2</accession>
<dbReference type="AlphaFoldDB" id="A0A9D3YYS2"/>
<sequence length="61" mass="6895">MSKIFAMAITGTYTHKSAYWRGIVHYYAIRTTSGTKVCLVAGFYSYEVLLPGSEWTIPENI</sequence>
<evidence type="ECO:0000313" key="2">
    <source>
        <dbReference type="Proteomes" id="UP000828390"/>
    </source>
</evidence>
<gene>
    <name evidence="1" type="ORF">DPMN_068216</name>
</gene>
<evidence type="ECO:0000313" key="1">
    <source>
        <dbReference type="EMBL" id="KAH3708757.1"/>
    </source>
</evidence>
<keyword evidence="2" id="KW-1185">Reference proteome</keyword>
<dbReference type="Proteomes" id="UP000828390">
    <property type="component" value="Unassembled WGS sequence"/>
</dbReference>
<name>A0A9D3YYS2_DREPO</name>
<proteinExistence type="predicted"/>